<organism evidence="1 2">
    <name type="scientific">Candidatus Zambryskibacteria bacterium RIFCSPLOWO2_12_FULL_39_16</name>
    <dbReference type="NCBI Taxonomy" id="1802775"/>
    <lineage>
        <taxon>Bacteria</taxon>
        <taxon>Candidatus Zambryskiibacteriota</taxon>
    </lineage>
</organism>
<reference evidence="1 2" key="1">
    <citation type="journal article" date="2016" name="Nat. Commun.">
        <title>Thousands of microbial genomes shed light on interconnected biogeochemical processes in an aquifer system.</title>
        <authorList>
            <person name="Anantharaman K."/>
            <person name="Brown C.T."/>
            <person name="Hug L.A."/>
            <person name="Sharon I."/>
            <person name="Castelle C.J."/>
            <person name="Probst A.J."/>
            <person name="Thomas B.C."/>
            <person name="Singh A."/>
            <person name="Wilkins M.J."/>
            <person name="Karaoz U."/>
            <person name="Brodie E.L."/>
            <person name="Williams K.H."/>
            <person name="Hubbard S.S."/>
            <person name="Banfield J.F."/>
        </authorList>
    </citation>
    <scope>NUCLEOTIDE SEQUENCE [LARGE SCALE GENOMIC DNA]</scope>
</reference>
<dbReference type="EMBL" id="MHWS01000018">
    <property type="protein sequence ID" value="OHB12034.1"/>
    <property type="molecule type" value="Genomic_DNA"/>
</dbReference>
<accession>A0A1G2URL1</accession>
<gene>
    <name evidence="1" type="ORF">A3G46_00865</name>
</gene>
<proteinExistence type="predicted"/>
<evidence type="ECO:0000313" key="2">
    <source>
        <dbReference type="Proteomes" id="UP000177276"/>
    </source>
</evidence>
<dbReference type="AlphaFoldDB" id="A0A1G2URL1"/>
<comment type="caution">
    <text evidence="1">The sequence shown here is derived from an EMBL/GenBank/DDBJ whole genome shotgun (WGS) entry which is preliminary data.</text>
</comment>
<dbReference type="Proteomes" id="UP000177276">
    <property type="component" value="Unassembled WGS sequence"/>
</dbReference>
<evidence type="ECO:0000313" key="1">
    <source>
        <dbReference type="EMBL" id="OHB12034.1"/>
    </source>
</evidence>
<name>A0A1G2URL1_9BACT</name>
<sequence length="224" mass="25462">MKMKGEGGDFGGLGKIIKSQIKEEGKRSEARRLETEAEKLAHLEKSESEIRDAFLNELKILLREKLGNDKEKWIRNATGGYAKEKIKRLAEIDDAKNLALDVKFSENPKIPGEYLIALDLGVRVPTKDGSEGFGEDVFDPSGNIEERIFEILKQDNRFNPELLEKVKNNLHRQALLEYLAQSLDSTYLQSMIAGNPQLADEIHGKIAAVRRELLKYPEQQKRPF</sequence>
<protein>
    <submittedName>
        <fullName evidence="1">Uncharacterized protein</fullName>
    </submittedName>
</protein>